<dbReference type="PROSITE" id="PS00299">
    <property type="entry name" value="UBIQUITIN_1"/>
    <property type="match status" value="1"/>
</dbReference>
<evidence type="ECO:0008006" key="6">
    <source>
        <dbReference type="Google" id="ProtNLM"/>
    </source>
</evidence>
<feature type="domain" description="Ubiquitin-like" evidence="2">
    <location>
        <begin position="102"/>
        <end position="177"/>
    </location>
</feature>
<evidence type="ECO:0000313" key="5">
    <source>
        <dbReference type="Proteomes" id="UP000435112"/>
    </source>
</evidence>
<comment type="caution">
    <text evidence="4">The sequence shown here is derived from an EMBL/GenBank/DDBJ whole genome shotgun (WGS) entry which is preliminary data.</text>
</comment>
<keyword evidence="1" id="KW-0479">Metal-binding</keyword>
<gene>
    <name evidence="4" type="ORF">PR002_g25190</name>
</gene>
<dbReference type="AlphaFoldDB" id="A0A6A3I1Q7"/>
<dbReference type="Proteomes" id="UP000435112">
    <property type="component" value="Unassembled WGS sequence"/>
</dbReference>
<dbReference type="SUPFAM" id="SSF57850">
    <property type="entry name" value="RING/U-box"/>
    <property type="match status" value="1"/>
</dbReference>
<dbReference type="PANTHER" id="PTHR10666">
    <property type="entry name" value="UBIQUITIN"/>
    <property type="match status" value="1"/>
</dbReference>
<organism evidence="4 5">
    <name type="scientific">Phytophthora rubi</name>
    <dbReference type="NCBI Taxonomy" id="129364"/>
    <lineage>
        <taxon>Eukaryota</taxon>
        <taxon>Sar</taxon>
        <taxon>Stramenopiles</taxon>
        <taxon>Oomycota</taxon>
        <taxon>Peronosporomycetes</taxon>
        <taxon>Peronosporales</taxon>
        <taxon>Peronosporaceae</taxon>
        <taxon>Phytophthora</taxon>
    </lineage>
</organism>
<feature type="domain" description="RING-type" evidence="3">
    <location>
        <begin position="340"/>
        <end position="385"/>
    </location>
</feature>
<dbReference type="InterPro" id="IPR019954">
    <property type="entry name" value="Ubiquitin_CS"/>
</dbReference>
<name>A0A6A3I1Q7_9STRA</name>
<dbReference type="Gene3D" id="3.10.20.90">
    <property type="entry name" value="Phosphatidylinositol 3-kinase Catalytic Subunit, Chain A, domain 1"/>
    <property type="match status" value="1"/>
</dbReference>
<evidence type="ECO:0000256" key="1">
    <source>
        <dbReference type="PROSITE-ProRule" id="PRU00175"/>
    </source>
</evidence>
<dbReference type="Pfam" id="PF13639">
    <property type="entry name" value="zf-RING_2"/>
    <property type="match status" value="1"/>
</dbReference>
<dbReference type="EMBL" id="QXFU01003268">
    <property type="protein sequence ID" value="KAE8976849.1"/>
    <property type="molecule type" value="Genomic_DNA"/>
</dbReference>
<evidence type="ECO:0000313" key="4">
    <source>
        <dbReference type="EMBL" id="KAE8976849.1"/>
    </source>
</evidence>
<dbReference type="InterPro" id="IPR019956">
    <property type="entry name" value="Ubiquitin_dom"/>
</dbReference>
<dbReference type="InterPro" id="IPR000626">
    <property type="entry name" value="Ubiquitin-like_dom"/>
</dbReference>
<dbReference type="Pfam" id="PF00240">
    <property type="entry name" value="ubiquitin"/>
    <property type="match status" value="1"/>
</dbReference>
<dbReference type="PRINTS" id="PR00348">
    <property type="entry name" value="UBIQUITIN"/>
</dbReference>
<keyword evidence="1" id="KW-0862">Zinc</keyword>
<keyword evidence="1" id="KW-0863">Zinc-finger</keyword>
<protein>
    <recommendedName>
        <fullName evidence="6">Ubiquitin-like domain-containing protein</fullName>
    </recommendedName>
</protein>
<reference evidence="4 5" key="1">
    <citation type="submission" date="2018-09" db="EMBL/GenBank/DDBJ databases">
        <title>Genomic investigation of the strawberry pathogen Phytophthora fragariae indicates pathogenicity is determined by transcriptional variation in three key races.</title>
        <authorList>
            <person name="Adams T.M."/>
            <person name="Armitage A.D."/>
            <person name="Sobczyk M.K."/>
            <person name="Bates H.J."/>
            <person name="Dunwell J.M."/>
            <person name="Nellist C.F."/>
            <person name="Harrison R.J."/>
        </authorList>
    </citation>
    <scope>NUCLEOTIDE SEQUENCE [LARGE SCALE GENOMIC DNA]</scope>
    <source>
        <strain evidence="4 5">SCRP324</strain>
    </source>
</reference>
<dbReference type="FunFam" id="3.10.20.90:FF:000160">
    <property type="entry name" value="Polyubiquitin-C"/>
    <property type="match status" value="1"/>
</dbReference>
<dbReference type="PROSITE" id="PS50053">
    <property type="entry name" value="UBIQUITIN_2"/>
    <property type="match status" value="1"/>
</dbReference>
<dbReference type="InterPro" id="IPR050158">
    <property type="entry name" value="Ubiquitin_ubiquitin-like"/>
</dbReference>
<accession>A0A6A3I1Q7</accession>
<dbReference type="OrthoDB" id="428577at2759"/>
<dbReference type="SMART" id="SM00213">
    <property type="entry name" value="UBQ"/>
    <property type="match status" value="1"/>
</dbReference>
<dbReference type="Gene3D" id="3.30.40.10">
    <property type="entry name" value="Zinc/RING finger domain, C3HC4 (zinc finger)"/>
    <property type="match status" value="1"/>
</dbReference>
<evidence type="ECO:0000259" key="2">
    <source>
        <dbReference type="PROSITE" id="PS50053"/>
    </source>
</evidence>
<dbReference type="SUPFAM" id="SSF54236">
    <property type="entry name" value="Ubiquitin-like"/>
    <property type="match status" value="1"/>
</dbReference>
<proteinExistence type="predicted"/>
<dbReference type="SMART" id="SM00184">
    <property type="entry name" value="RING"/>
    <property type="match status" value="1"/>
</dbReference>
<sequence length="389" mass="43379">MSDMAISVPWKQTYQEGIEGVVGVTCRELTLAGSRVYDLVQVLNQKLRSEDVCAGAVRQVRFLQLYGIRLNEDHLLESLLPDLLHGCPRLLASTSLVGSSSAMIYIKTLTGKTTHVNCHAANTIEEIKYDIQEQEGIPPDQQRIIFAGKQLEDGRKLSDYNIQYGSTLHLVLRLRGGYVEPRCFADVSDGSILVEHEFSRTAPEWRICRKGLNIEGRCMNRTCIAYHELVIHPAGFEMFNLRKDGDVTCPKCRSKVKPVTCGFYDCAWKFEGVKARGGFFTSSPWQTVSGEKYQRFDADETSGSIEWESLLILVKPLKEAVAAELVESAQEARLHSDLVCAVCWTEILSGSGAGSECGHLFHCGCIENWSKWSEGQKTLTKCPVCLNTV</sequence>
<dbReference type="InterPro" id="IPR001841">
    <property type="entry name" value="Znf_RING"/>
</dbReference>
<dbReference type="InterPro" id="IPR029071">
    <property type="entry name" value="Ubiquitin-like_domsf"/>
</dbReference>
<evidence type="ECO:0000259" key="3">
    <source>
        <dbReference type="PROSITE" id="PS50089"/>
    </source>
</evidence>
<dbReference type="PROSITE" id="PS50089">
    <property type="entry name" value="ZF_RING_2"/>
    <property type="match status" value="1"/>
</dbReference>
<dbReference type="InterPro" id="IPR013083">
    <property type="entry name" value="Znf_RING/FYVE/PHD"/>
</dbReference>
<dbReference type="GO" id="GO:0008270">
    <property type="term" value="F:zinc ion binding"/>
    <property type="evidence" value="ECO:0007669"/>
    <property type="project" value="UniProtKB-KW"/>
</dbReference>